<reference evidence="4 5" key="1">
    <citation type="submission" date="2015-03" db="EMBL/GenBank/DDBJ databases">
        <authorList>
            <consortium name="Pathogen Informatics"/>
        </authorList>
    </citation>
    <scope>NUCLEOTIDE SEQUENCE [LARGE SCALE GENOMIC DNA]</scope>
    <source>
        <strain evidence="2 6">Bir 187</strain>
        <strain evidence="1 5">C09601061</strain>
        <strain evidence="4">N09902308</strain>
    </source>
</reference>
<name>A0A654U4P8_MYCTX</name>
<dbReference type="EMBL" id="CSBK01001310">
    <property type="protein sequence ID" value="COY53260.1"/>
    <property type="molecule type" value="Genomic_DNA"/>
</dbReference>
<dbReference type="EMBL" id="CGCX01001695">
    <property type="protein sequence ID" value="CFR99869.1"/>
    <property type="molecule type" value="Genomic_DNA"/>
</dbReference>
<organism evidence="1 5">
    <name type="scientific">Mycobacterium tuberculosis</name>
    <dbReference type="NCBI Taxonomy" id="1773"/>
    <lineage>
        <taxon>Bacteria</taxon>
        <taxon>Bacillati</taxon>
        <taxon>Actinomycetota</taxon>
        <taxon>Actinomycetes</taxon>
        <taxon>Mycobacteriales</taxon>
        <taxon>Mycobacteriaceae</taxon>
        <taxon>Mycobacterium</taxon>
        <taxon>Mycobacterium tuberculosis complex</taxon>
    </lineage>
</organism>
<evidence type="ECO:0000313" key="5">
    <source>
        <dbReference type="Proteomes" id="UP000046680"/>
    </source>
</evidence>
<evidence type="ECO:0000313" key="6">
    <source>
        <dbReference type="Proteomes" id="UP000049023"/>
    </source>
</evidence>
<evidence type="ECO:0000313" key="1">
    <source>
        <dbReference type="EMBL" id="CFR99869.1"/>
    </source>
</evidence>
<evidence type="ECO:0000313" key="4">
    <source>
        <dbReference type="Proteomes" id="UP000039021"/>
    </source>
</evidence>
<sequence length="58" mass="6203">MITLPAPYSPLGIAPSNVAYSSGWSSVCIARWLTDVLSGRFFGTAHETSTPSRSSRKS</sequence>
<dbReference type="AlphaFoldDB" id="A0A654U4P8"/>
<gene>
    <name evidence="1" type="ORF">ERS007657_03482</name>
    <name evidence="3" type="ORF">ERS007739_02757</name>
    <name evidence="2" type="ORF">ERS027661_01267</name>
</gene>
<dbReference type="EMBL" id="CNFU01000201">
    <property type="protein sequence ID" value="CKR42016.1"/>
    <property type="molecule type" value="Genomic_DNA"/>
</dbReference>
<dbReference type="Proteomes" id="UP000039021">
    <property type="component" value="Unassembled WGS sequence"/>
</dbReference>
<proteinExistence type="predicted"/>
<protein>
    <submittedName>
        <fullName evidence="1">Uncharacterized protein</fullName>
    </submittedName>
</protein>
<dbReference type="Proteomes" id="UP000049023">
    <property type="component" value="Unassembled WGS sequence"/>
</dbReference>
<accession>A0A654U4P8</accession>
<evidence type="ECO:0000313" key="3">
    <source>
        <dbReference type="EMBL" id="COY53260.1"/>
    </source>
</evidence>
<evidence type="ECO:0000313" key="2">
    <source>
        <dbReference type="EMBL" id="CKR42016.1"/>
    </source>
</evidence>
<reference evidence="3" key="2">
    <citation type="submission" date="2015-03" db="EMBL/GenBank/DDBJ databases">
        <authorList>
            <consortium name="Pathogen Informatics"/>
            <person name="Murphy D."/>
        </authorList>
    </citation>
    <scope>NUCLEOTIDE SEQUENCE</scope>
    <source>
        <strain evidence="3">N09902308</strain>
    </source>
</reference>
<dbReference type="Proteomes" id="UP000046680">
    <property type="component" value="Unassembled WGS sequence"/>
</dbReference>